<dbReference type="EMBL" id="BAABWN010000003">
    <property type="protein sequence ID" value="GAA6167162.1"/>
    <property type="molecule type" value="Genomic_DNA"/>
</dbReference>
<feature type="transmembrane region" description="Helical" evidence="3">
    <location>
        <begin position="69"/>
        <end position="90"/>
    </location>
</feature>
<keyword evidence="1" id="KW-0175">Coiled coil</keyword>
<sequence length="277" mass="29778">MVQSRKEPTLSSDIHTALDDEPQRKAKPKQRTAAPNPGAAKAGEKPSRPSAQAAPAAAPVVVQKSGGGALAGFALFVGVMGLGLAAFAFWQLNETRTALSDAETRIVGLEQRLELSDDESTQSVTALQANLKKTSAELRFAESEIRKLWDTRNVNRKAISDNKSALGAVSSKIDKGDQQALAQIKSLESSQKASLTDIESSLSSLADEQKVLSELVSDNGDIESLERQIASLKSQLAKIDDLTSRITNNEEAIDAIDAYRLNINRQLVDLQKKVSVQ</sequence>
<feature type="region of interest" description="Disordered" evidence="2">
    <location>
        <begin position="1"/>
        <end position="52"/>
    </location>
</feature>
<feature type="coiled-coil region" evidence="1">
    <location>
        <begin position="215"/>
        <end position="242"/>
    </location>
</feature>
<gene>
    <name evidence="4" type="ORF">NBRC116591_09720</name>
</gene>
<evidence type="ECO:0000256" key="2">
    <source>
        <dbReference type="SAM" id="MobiDB-lite"/>
    </source>
</evidence>
<keyword evidence="3" id="KW-0812">Transmembrane</keyword>
<proteinExistence type="predicted"/>
<reference evidence="4 5" key="1">
    <citation type="submission" date="2024-04" db="EMBL/GenBank/DDBJ databases">
        <title>Draft genome sequence of Sessilibacter corallicola NBRC 116591.</title>
        <authorList>
            <person name="Miyakawa T."/>
            <person name="Kusuya Y."/>
            <person name="Miura T."/>
        </authorList>
    </citation>
    <scope>NUCLEOTIDE SEQUENCE [LARGE SCALE GENOMIC DNA]</scope>
    <source>
        <strain evidence="4 5">KU-00831-HH</strain>
    </source>
</reference>
<evidence type="ECO:0000313" key="4">
    <source>
        <dbReference type="EMBL" id="GAA6167162.1"/>
    </source>
</evidence>
<name>A0ABQ0A6A2_9GAMM</name>
<dbReference type="RefSeq" id="WP_233088789.1">
    <property type="nucleotide sequence ID" value="NZ_BAABWN010000003.1"/>
</dbReference>
<evidence type="ECO:0000313" key="5">
    <source>
        <dbReference type="Proteomes" id="UP001465153"/>
    </source>
</evidence>
<evidence type="ECO:0000256" key="1">
    <source>
        <dbReference type="SAM" id="Coils"/>
    </source>
</evidence>
<accession>A0ABQ0A6A2</accession>
<keyword evidence="5" id="KW-1185">Reference proteome</keyword>
<protein>
    <submittedName>
        <fullName evidence="4">Uncharacterized protein</fullName>
    </submittedName>
</protein>
<keyword evidence="3" id="KW-0472">Membrane</keyword>
<feature type="coiled-coil region" evidence="1">
    <location>
        <begin position="92"/>
        <end position="144"/>
    </location>
</feature>
<comment type="caution">
    <text evidence="4">The sequence shown here is derived from an EMBL/GenBank/DDBJ whole genome shotgun (WGS) entry which is preliminary data.</text>
</comment>
<organism evidence="4 5">
    <name type="scientific">Sessilibacter corallicola</name>
    <dbReference type="NCBI Taxonomy" id="2904075"/>
    <lineage>
        <taxon>Bacteria</taxon>
        <taxon>Pseudomonadati</taxon>
        <taxon>Pseudomonadota</taxon>
        <taxon>Gammaproteobacteria</taxon>
        <taxon>Cellvibrionales</taxon>
        <taxon>Cellvibrionaceae</taxon>
        <taxon>Sessilibacter</taxon>
    </lineage>
</organism>
<evidence type="ECO:0000256" key="3">
    <source>
        <dbReference type="SAM" id="Phobius"/>
    </source>
</evidence>
<keyword evidence="3" id="KW-1133">Transmembrane helix</keyword>
<dbReference type="Proteomes" id="UP001465153">
    <property type="component" value="Unassembled WGS sequence"/>
</dbReference>